<name>A0A0B6Y3G9_9EUPU</name>
<dbReference type="EMBL" id="HACG01003977">
    <property type="protein sequence ID" value="CEK50842.1"/>
    <property type="molecule type" value="Transcribed_RNA"/>
</dbReference>
<proteinExistence type="predicted"/>
<dbReference type="GO" id="GO:0030866">
    <property type="term" value="P:cortical actin cytoskeleton organization"/>
    <property type="evidence" value="ECO:0007669"/>
    <property type="project" value="TreeGrafter"/>
</dbReference>
<organism evidence="1">
    <name type="scientific">Arion vulgaris</name>
    <dbReference type="NCBI Taxonomy" id="1028688"/>
    <lineage>
        <taxon>Eukaryota</taxon>
        <taxon>Metazoa</taxon>
        <taxon>Spiralia</taxon>
        <taxon>Lophotrochozoa</taxon>
        <taxon>Mollusca</taxon>
        <taxon>Gastropoda</taxon>
        <taxon>Heterobranchia</taxon>
        <taxon>Euthyneura</taxon>
        <taxon>Panpulmonata</taxon>
        <taxon>Eupulmonata</taxon>
        <taxon>Stylommatophora</taxon>
        <taxon>Helicina</taxon>
        <taxon>Arionoidea</taxon>
        <taxon>Arionidae</taxon>
        <taxon>Arion</taxon>
    </lineage>
</organism>
<dbReference type="GO" id="GO:0005856">
    <property type="term" value="C:cytoskeleton"/>
    <property type="evidence" value="ECO:0007669"/>
    <property type="project" value="TreeGrafter"/>
</dbReference>
<evidence type="ECO:0000313" key="1">
    <source>
        <dbReference type="EMBL" id="CEK50842.1"/>
    </source>
</evidence>
<evidence type="ECO:0008006" key="2">
    <source>
        <dbReference type="Google" id="ProtNLM"/>
    </source>
</evidence>
<gene>
    <name evidence="1" type="primary">ORF11816</name>
</gene>
<sequence length="68" mass="8021">GSSTDLKEKMSLFLTDVAERLMILRTVFKRVLNRYNKLLFFLGFPVTDAREMKVNHFCKVISEFALEY</sequence>
<dbReference type="GO" id="GO:0051015">
    <property type="term" value="F:actin filament binding"/>
    <property type="evidence" value="ECO:0007669"/>
    <property type="project" value="TreeGrafter"/>
</dbReference>
<protein>
    <recommendedName>
        <fullName evidence="2">Dynein heavy chain tail domain-containing protein</fullName>
    </recommendedName>
</protein>
<feature type="non-terminal residue" evidence="1">
    <location>
        <position position="68"/>
    </location>
</feature>
<dbReference type="AlphaFoldDB" id="A0A0B6Y3G9"/>
<accession>A0A0B6Y3G9</accession>
<dbReference type="InterPro" id="IPR042201">
    <property type="entry name" value="FH2_Formin_sf"/>
</dbReference>
<dbReference type="GO" id="GO:0005737">
    <property type="term" value="C:cytoplasm"/>
    <property type="evidence" value="ECO:0007669"/>
    <property type="project" value="TreeGrafter"/>
</dbReference>
<feature type="non-terminal residue" evidence="1">
    <location>
        <position position="1"/>
    </location>
</feature>
<dbReference type="SUPFAM" id="SSF101447">
    <property type="entry name" value="Formin homology 2 domain (FH2 domain)"/>
    <property type="match status" value="1"/>
</dbReference>
<dbReference type="PANTHER" id="PTHR45920:SF4">
    <property type="entry name" value="FORMIN HOMOLOGY 2 DOMAIN CONTAINING, ISOFORM I"/>
    <property type="match status" value="1"/>
</dbReference>
<dbReference type="PANTHER" id="PTHR45920">
    <property type="entry name" value="FORMIN HOMOLOGY 2 DOMAIN CONTAINING, ISOFORM I"/>
    <property type="match status" value="1"/>
</dbReference>
<dbReference type="Gene3D" id="1.20.58.2220">
    <property type="entry name" value="Formin, FH2 domain"/>
    <property type="match status" value="1"/>
</dbReference>
<reference evidence="1" key="1">
    <citation type="submission" date="2014-12" db="EMBL/GenBank/DDBJ databases">
        <title>Insight into the proteome of Arion vulgaris.</title>
        <authorList>
            <person name="Aradska J."/>
            <person name="Bulat T."/>
            <person name="Smidak R."/>
            <person name="Sarate P."/>
            <person name="Gangsoo J."/>
            <person name="Sialana F."/>
            <person name="Bilban M."/>
            <person name="Lubec G."/>
        </authorList>
    </citation>
    <scope>NUCLEOTIDE SEQUENCE</scope>
    <source>
        <tissue evidence="1">Skin</tissue>
    </source>
</reference>